<keyword evidence="2" id="KW-0368">Histidine biosynthesis</keyword>
<dbReference type="EMBL" id="JAGGMV010000001">
    <property type="protein sequence ID" value="MBP2200700.1"/>
    <property type="molecule type" value="Genomic_DNA"/>
</dbReference>
<comment type="similarity">
    <text evidence="1 2">Belongs to the HisA/HisF family.</text>
</comment>
<dbReference type="GO" id="GO:0005737">
    <property type="term" value="C:cytoplasm"/>
    <property type="evidence" value="ECO:0007669"/>
    <property type="project" value="TreeGrafter"/>
</dbReference>
<dbReference type="GO" id="GO:0003949">
    <property type="term" value="F:1-(5-phosphoribosyl)-5-[(5-phosphoribosylamino)methylideneamino]imidazole-4-carboxamide isomerase activity"/>
    <property type="evidence" value="ECO:0007669"/>
    <property type="project" value="UniProtKB-EC"/>
</dbReference>
<evidence type="ECO:0000313" key="3">
    <source>
        <dbReference type="EMBL" id="MBP2200700.1"/>
    </source>
</evidence>
<keyword evidence="2" id="KW-0028">Amino-acid biosynthesis</keyword>
<proteinExistence type="inferred from homology"/>
<evidence type="ECO:0000256" key="2">
    <source>
        <dbReference type="RuleBase" id="RU003657"/>
    </source>
</evidence>
<dbReference type="PANTHER" id="PTHR43090:SF2">
    <property type="entry name" value="1-(5-PHOSPHORIBOSYL)-5-[(5-PHOSPHORIBOSYLAMINO)METHYLIDENEAMINO] IMIDAZOLE-4-CARBOXAMIDE ISOMERASE"/>
    <property type="match status" value="1"/>
</dbReference>
<sequence length="241" mass="26817">MEIIPVLDVLEENAVHGKSGNRESYFPVKSVICNSSNPVDLSNAYISYGVEKVYIADLNAIIAKNKNEMTGKFLNIDSEKNLEIIRKIECDKIIDFGISTLLDYEYYKSFDFKNAKLIIGTETLVDLELINKKDVILSLDFKNGELLSKGYNFEELIEKLNQNPDIPVIVLDISSVGTLKGLNYPLIEKVVKSIKNTVYVGGGVKNISDMEKCKSLGVSGVLIGTSLHNGTLNLKNLIEKY</sequence>
<accession>A0A8J7S384</accession>
<dbReference type="EC" id="5.3.1.16" evidence="3"/>
<dbReference type="NCBIfam" id="TIGR00734">
    <property type="entry name" value="hisAF_rel"/>
    <property type="match status" value="1"/>
</dbReference>
<keyword evidence="3" id="KW-0413">Isomerase</keyword>
<dbReference type="Pfam" id="PF00977">
    <property type="entry name" value="His_biosynth"/>
    <property type="match status" value="1"/>
</dbReference>
<dbReference type="InterPro" id="IPR044524">
    <property type="entry name" value="Isoase_HisA-like"/>
</dbReference>
<evidence type="ECO:0000256" key="1">
    <source>
        <dbReference type="ARBA" id="ARBA00009667"/>
    </source>
</evidence>
<dbReference type="Gene3D" id="3.20.20.70">
    <property type="entry name" value="Aldolase class I"/>
    <property type="match status" value="1"/>
</dbReference>
<gene>
    <name evidence="3" type="ORF">J3E07_000098</name>
</gene>
<comment type="caution">
    <text evidence="3">The sequence shown here is derived from an EMBL/GenBank/DDBJ whole genome shotgun (WGS) entry which is preliminary data.</text>
</comment>
<dbReference type="InterPro" id="IPR004650">
    <property type="entry name" value="HisA/F-archaeal"/>
</dbReference>
<dbReference type="GO" id="GO:0000162">
    <property type="term" value="P:L-tryptophan biosynthetic process"/>
    <property type="evidence" value="ECO:0007669"/>
    <property type="project" value="TreeGrafter"/>
</dbReference>
<dbReference type="PANTHER" id="PTHR43090">
    <property type="entry name" value="1-(5-PHOSPHORIBOSYL)-5-[(5-PHOSPHORIBOSYLAMINO)METHYLIDENEAMINO] IMIDAZOLE-4-CARBOXAMIDE ISOMERASE"/>
    <property type="match status" value="1"/>
</dbReference>
<dbReference type="InterPro" id="IPR013785">
    <property type="entry name" value="Aldolase_TIM"/>
</dbReference>
<reference evidence="3" key="1">
    <citation type="submission" date="2021-03" db="EMBL/GenBank/DDBJ databases">
        <title>Genomic Encyclopedia of Type Strains, Phase IV (KMG-V): Genome sequencing to study the core and pangenomes of soil and plant-associated prokaryotes.</title>
        <authorList>
            <person name="Whitman W."/>
        </authorList>
    </citation>
    <scope>NUCLEOTIDE SEQUENCE</scope>
    <source>
        <strain evidence="3">C4</strain>
    </source>
</reference>
<dbReference type="GO" id="GO:0000105">
    <property type="term" value="P:L-histidine biosynthetic process"/>
    <property type="evidence" value="ECO:0007669"/>
    <property type="project" value="UniProtKB-KW"/>
</dbReference>
<protein>
    <submittedName>
        <fullName evidence="3">Phosphoribosylformimino-5-aminoimidazole carboxamide ribotide isomerase</fullName>
        <ecNumber evidence="3">5.3.1.16</ecNumber>
    </submittedName>
</protein>
<dbReference type="InterPro" id="IPR006062">
    <property type="entry name" value="His_biosynth"/>
</dbReference>
<organism evidence="3 4">
    <name type="scientific">Methanococcus voltae</name>
    <dbReference type="NCBI Taxonomy" id="2188"/>
    <lineage>
        <taxon>Archaea</taxon>
        <taxon>Methanobacteriati</taxon>
        <taxon>Methanobacteriota</taxon>
        <taxon>Methanomada group</taxon>
        <taxon>Methanococci</taxon>
        <taxon>Methanococcales</taxon>
        <taxon>Methanococcaceae</taxon>
        <taxon>Methanococcus</taxon>
    </lineage>
</organism>
<name>A0A8J7S384_METVO</name>
<dbReference type="CDD" id="cd04723">
    <property type="entry name" value="HisA_HisF"/>
    <property type="match status" value="1"/>
</dbReference>
<dbReference type="Proteomes" id="UP000740329">
    <property type="component" value="Unassembled WGS sequence"/>
</dbReference>
<dbReference type="InterPro" id="IPR011060">
    <property type="entry name" value="RibuloseP-bd_barrel"/>
</dbReference>
<dbReference type="SUPFAM" id="SSF51366">
    <property type="entry name" value="Ribulose-phoshate binding barrel"/>
    <property type="match status" value="1"/>
</dbReference>
<dbReference type="AlphaFoldDB" id="A0A8J7S384"/>
<evidence type="ECO:0000313" key="4">
    <source>
        <dbReference type="Proteomes" id="UP000740329"/>
    </source>
</evidence>